<dbReference type="GO" id="GO:0019346">
    <property type="term" value="P:transsulfuration"/>
    <property type="evidence" value="ECO:0007669"/>
    <property type="project" value="InterPro"/>
</dbReference>
<keyword evidence="5" id="KW-0456">Lyase</keyword>
<comment type="caution">
    <text evidence="5">The sequence shown here is derived from an EMBL/GenBank/DDBJ whole genome shotgun (WGS) entry which is preliminary data.</text>
</comment>
<dbReference type="InterPro" id="IPR000277">
    <property type="entry name" value="Cys/Met-Metab_PyrdxlP-dep_enz"/>
</dbReference>
<keyword evidence="2 3" id="KW-0663">Pyridoxal phosphate</keyword>
<evidence type="ECO:0000256" key="1">
    <source>
        <dbReference type="ARBA" id="ARBA00001933"/>
    </source>
</evidence>
<dbReference type="PIRSF" id="PIRSF001434">
    <property type="entry name" value="CGS"/>
    <property type="match status" value="1"/>
</dbReference>
<proteinExistence type="inferred from homology"/>
<dbReference type="Pfam" id="PF01053">
    <property type="entry name" value="Cys_Met_Meta_PP"/>
    <property type="match status" value="1"/>
</dbReference>
<dbReference type="InterPro" id="IPR015421">
    <property type="entry name" value="PyrdxlP-dep_Trfase_major"/>
</dbReference>
<evidence type="ECO:0000313" key="5">
    <source>
        <dbReference type="EMBL" id="PKD43410.1"/>
    </source>
</evidence>
<evidence type="ECO:0000313" key="6">
    <source>
        <dbReference type="Proteomes" id="UP000233398"/>
    </source>
</evidence>
<dbReference type="Proteomes" id="UP000233398">
    <property type="component" value="Unassembled WGS sequence"/>
</dbReference>
<keyword evidence="6" id="KW-1185">Reference proteome</keyword>
<reference evidence="5 6" key="1">
    <citation type="submission" date="2017-11" db="EMBL/GenBank/DDBJ databases">
        <title>Rhodohalobacter 15182 sp. nov., isolated from a salt lake.</title>
        <authorList>
            <person name="Han S."/>
        </authorList>
    </citation>
    <scope>NUCLEOTIDE SEQUENCE [LARGE SCALE GENOMIC DNA]</scope>
    <source>
        <strain evidence="5 6">15182</strain>
    </source>
</reference>
<comment type="cofactor">
    <cofactor evidence="1 4">
        <name>pyridoxal 5'-phosphate</name>
        <dbReference type="ChEBI" id="CHEBI:597326"/>
    </cofactor>
</comment>
<feature type="modified residue" description="N6-(pyridoxal phosphate)lysine" evidence="3">
    <location>
        <position position="210"/>
    </location>
</feature>
<dbReference type="CDD" id="cd00614">
    <property type="entry name" value="CGS_like"/>
    <property type="match status" value="1"/>
</dbReference>
<dbReference type="InterPro" id="IPR054542">
    <property type="entry name" value="Cys_met_metab_PP"/>
</dbReference>
<gene>
    <name evidence="5" type="ORF">CWD77_10145</name>
</gene>
<name>A0A2N0VGV2_9BACT</name>
<dbReference type="OrthoDB" id="9803729at2"/>
<organism evidence="5 6">
    <name type="scientific">Rhodohalobacter barkolensis</name>
    <dbReference type="NCBI Taxonomy" id="2053187"/>
    <lineage>
        <taxon>Bacteria</taxon>
        <taxon>Pseudomonadati</taxon>
        <taxon>Balneolota</taxon>
        <taxon>Balneolia</taxon>
        <taxon>Balneolales</taxon>
        <taxon>Balneolaceae</taxon>
        <taxon>Rhodohalobacter</taxon>
    </lineage>
</organism>
<evidence type="ECO:0000256" key="3">
    <source>
        <dbReference type="PIRSR" id="PIRSR001434-2"/>
    </source>
</evidence>
<dbReference type="GO" id="GO:0005737">
    <property type="term" value="C:cytoplasm"/>
    <property type="evidence" value="ECO:0007669"/>
    <property type="project" value="TreeGrafter"/>
</dbReference>
<dbReference type="FunFam" id="3.90.1150.10:FF:000033">
    <property type="entry name" value="Cystathionine gamma-synthase"/>
    <property type="match status" value="1"/>
</dbReference>
<sequence length="395" mass="43063">METICAQADHPDKDPYGSHAMPLYQTSTFTFKNVEAGKRFFAHEEGGATHSYSRLGNPTVEKAEKVIAQLEGIDLDEKTEGMMFGSGMAAITTGLMAIAGGKRILAQEALYGCTSQFLQEEAGRYNMAVTNLDPNNLDQLMDAFQEHDDIALVYLESIANPTMRVCDLEIITQIAHQNGAMVMVDNTFATPYHIRPLNWGVDLVAHSTTKYLNGHGTVVGGALVAKEGFFAETDMHIYRKNFGGISGPFDAWLTLMGLKTFPLRMKQHNRNGLKVAEFLNNHPKVNQIWHAGLENHPDKEIIDKLMINGYGGMIAFELKGGLDAGVELMNGVKLCSLAVSLGTVDSLIQHPASMTHSVVDPKIREEAGITDGLVRLSVGIESADDIIADLEQALG</sequence>
<protein>
    <submittedName>
        <fullName evidence="5">Methionine gamma-lyase</fullName>
        <ecNumber evidence="5">4.4.1.11</ecNumber>
    </submittedName>
</protein>
<dbReference type="InterPro" id="IPR015424">
    <property type="entry name" value="PyrdxlP-dep_Trfase"/>
</dbReference>
<dbReference type="PANTHER" id="PTHR11808:SF80">
    <property type="entry name" value="CYSTATHIONINE GAMMA-LYASE"/>
    <property type="match status" value="1"/>
</dbReference>
<dbReference type="PANTHER" id="PTHR11808">
    <property type="entry name" value="TRANS-SULFURATION ENZYME FAMILY MEMBER"/>
    <property type="match status" value="1"/>
</dbReference>
<comment type="similarity">
    <text evidence="4">Belongs to the trans-sulfuration enzymes family.</text>
</comment>
<dbReference type="GO" id="GO:0018826">
    <property type="term" value="F:methionine gamma-lyase activity"/>
    <property type="evidence" value="ECO:0007669"/>
    <property type="project" value="UniProtKB-EC"/>
</dbReference>
<evidence type="ECO:0000256" key="2">
    <source>
        <dbReference type="ARBA" id="ARBA00022898"/>
    </source>
</evidence>
<dbReference type="GO" id="GO:0009086">
    <property type="term" value="P:methionine biosynthetic process"/>
    <property type="evidence" value="ECO:0007669"/>
    <property type="project" value="UniProtKB-ARBA"/>
</dbReference>
<dbReference type="Gene3D" id="3.90.1150.10">
    <property type="entry name" value="Aspartate Aminotransferase, domain 1"/>
    <property type="match status" value="1"/>
</dbReference>
<dbReference type="Gene3D" id="3.40.640.10">
    <property type="entry name" value="Type I PLP-dependent aspartate aminotransferase-like (Major domain)"/>
    <property type="match status" value="1"/>
</dbReference>
<dbReference type="PROSITE" id="PS00868">
    <property type="entry name" value="CYS_MET_METAB_PP"/>
    <property type="match status" value="1"/>
</dbReference>
<dbReference type="AlphaFoldDB" id="A0A2N0VGV2"/>
<dbReference type="InterPro" id="IPR015422">
    <property type="entry name" value="PyrdxlP-dep_Trfase_small"/>
</dbReference>
<dbReference type="EC" id="4.4.1.11" evidence="5"/>
<dbReference type="EMBL" id="PISP01000003">
    <property type="protein sequence ID" value="PKD43410.1"/>
    <property type="molecule type" value="Genomic_DNA"/>
</dbReference>
<dbReference type="FunFam" id="3.40.640.10:FF:000046">
    <property type="entry name" value="Cystathionine gamma-lyase"/>
    <property type="match status" value="1"/>
</dbReference>
<dbReference type="GO" id="GO:0030170">
    <property type="term" value="F:pyridoxal phosphate binding"/>
    <property type="evidence" value="ECO:0007669"/>
    <property type="project" value="InterPro"/>
</dbReference>
<dbReference type="SUPFAM" id="SSF53383">
    <property type="entry name" value="PLP-dependent transferases"/>
    <property type="match status" value="1"/>
</dbReference>
<evidence type="ECO:0000256" key="4">
    <source>
        <dbReference type="RuleBase" id="RU362118"/>
    </source>
</evidence>
<accession>A0A2N0VGV2</accession>